<dbReference type="EMBL" id="CP101914">
    <property type="protein sequence ID" value="UUI02974.1"/>
    <property type="molecule type" value="Genomic_DNA"/>
</dbReference>
<name>A0ABY5JT60_9BACI</name>
<protein>
    <submittedName>
        <fullName evidence="6">PrpR N-terminal domain-containing protein</fullName>
    </submittedName>
</protein>
<dbReference type="PROSITE" id="PS50045">
    <property type="entry name" value="SIGMA54_INTERACT_4"/>
    <property type="match status" value="1"/>
</dbReference>
<evidence type="ECO:0000313" key="7">
    <source>
        <dbReference type="Proteomes" id="UP001059773"/>
    </source>
</evidence>
<dbReference type="SUPFAM" id="SSF52540">
    <property type="entry name" value="P-loop containing nucleoside triphosphate hydrolases"/>
    <property type="match status" value="1"/>
</dbReference>
<dbReference type="Gene3D" id="3.40.50.10660">
    <property type="entry name" value="PrpR receptor domain-like"/>
    <property type="match status" value="1"/>
</dbReference>
<dbReference type="InterPro" id="IPR010524">
    <property type="entry name" value="Sig_transdc_resp-reg_PrpR_N"/>
</dbReference>
<sequence>MKVVAIAPYNGLKEVIQSVKNKVNHIEMDIEIGDLEEGVKRAKEAEAKGADIIISRGGTARLIQKNVKIPVIEIEVSAYDLLRVFTLIKDSAEKKAIVGFGNVIESAKTISNLIDMEISAYTIEQEKDVVPKLKELQRNGYQIIVGDTITVHYAEALGLNGLLLTSGRESVHKALEDAVKFEKIYVPKKNKQLLPKALLDQHRKAFLIIDRDREIIYRNKQAQYIKDAINDSDLKRWIHELTTHKELKTLLEYNDELLGLEGYFLSFDHSELICLEITIEDKQAFPPINGLKIINTASDNPLQTLNWFTANNNIMKDVIAKAKTFTLKDENVLIHGEVGTGKERLASLMHIGSNRSSYPLLVVDCEVIESDGWNQIFGDSGIIFNNLSGTVYLKKIDKLSPDNQKQLLAFMERDIPKPRFISSSTETMEQQIETEKFLYELYLVLSPLKIQIPPLREREEDFETLTKLFINKFNYEYGREIAGIRPAALELLQKKAWFQNIDELIQFMKEVILIAKGPFINVEDVQNIEEKHALKFPVITDIPMDKSLKEIELAIIKKVFKEENENHSQTAKRLGINRSTLWRKLKDK</sequence>
<dbReference type="InterPro" id="IPR002197">
    <property type="entry name" value="HTH_Fis"/>
</dbReference>
<dbReference type="Pfam" id="PF25601">
    <property type="entry name" value="AAA_lid_14"/>
    <property type="match status" value="1"/>
</dbReference>
<dbReference type="Gene3D" id="3.40.50.300">
    <property type="entry name" value="P-loop containing nucleotide triphosphate hydrolases"/>
    <property type="match status" value="1"/>
</dbReference>
<keyword evidence="7" id="KW-1185">Reference proteome</keyword>
<dbReference type="PANTHER" id="PTHR32071">
    <property type="entry name" value="TRANSCRIPTIONAL REGULATORY PROTEIN"/>
    <property type="match status" value="1"/>
</dbReference>
<dbReference type="Pfam" id="PF14532">
    <property type="entry name" value="Sigma54_activ_2"/>
    <property type="match status" value="1"/>
</dbReference>
<keyword evidence="2" id="KW-0067">ATP-binding</keyword>
<dbReference type="Pfam" id="PF02954">
    <property type="entry name" value="HTH_8"/>
    <property type="match status" value="1"/>
</dbReference>
<organism evidence="6 7">
    <name type="scientific">Oceanobacillus jeddahense</name>
    <dbReference type="NCBI Taxonomy" id="1462527"/>
    <lineage>
        <taxon>Bacteria</taxon>
        <taxon>Bacillati</taxon>
        <taxon>Bacillota</taxon>
        <taxon>Bacilli</taxon>
        <taxon>Bacillales</taxon>
        <taxon>Bacillaceae</taxon>
        <taxon>Oceanobacillus</taxon>
    </lineage>
</organism>
<proteinExistence type="predicted"/>
<dbReference type="Pfam" id="PF06506">
    <property type="entry name" value="PrpR_N"/>
    <property type="match status" value="1"/>
</dbReference>
<evidence type="ECO:0000256" key="4">
    <source>
        <dbReference type="ARBA" id="ARBA00023163"/>
    </source>
</evidence>
<dbReference type="Proteomes" id="UP001059773">
    <property type="component" value="Chromosome"/>
</dbReference>
<dbReference type="RefSeq" id="WP_256708160.1">
    <property type="nucleotide sequence ID" value="NZ_CP101914.1"/>
</dbReference>
<keyword evidence="3" id="KW-0805">Transcription regulation</keyword>
<dbReference type="Gene3D" id="1.10.8.60">
    <property type="match status" value="1"/>
</dbReference>
<accession>A0ABY5JT60</accession>
<dbReference type="Gene3D" id="3.40.50.2300">
    <property type="match status" value="1"/>
</dbReference>
<gene>
    <name evidence="6" type="ORF">NP439_23585</name>
</gene>
<dbReference type="SUPFAM" id="SSF46689">
    <property type="entry name" value="Homeodomain-like"/>
    <property type="match status" value="1"/>
</dbReference>
<dbReference type="InterPro" id="IPR058031">
    <property type="entry name" value="AAA_lid_NorR"/>
</dbReference>
<dbReference type="SUPFAM" id="SSF159800">
    <property type="entry name" value="PrpR receptor domain-like"/>
    <property type="match status" value="1"/>
</dbReference>
<evidence type="ECO:0000256" key="3">
    <source>
        <dbReference type="ARBA" id="ARBA00023015"/>
    </source>
</evidence>
<dbReference type="InterPro" id="IPR027417">
    <property type="entry name" value="P-loop_NTPase"/>
</dbReference>
<reference evidence="6" key="1">
    <citation type="submission" date="2022-07" db="EMBL/GenBank/DDBJ databases">
        <title>FELIX.</title>
        <authorList>
            <person name="Wan K.H."/>
            <person name="Park S."/>
            <person name="Lawrence Q."/>
            <person name="Eichenberger J.P."/>
            <person name="Booth B.W."/>
            <person name="Piaggio A.J."/>
            <person name="Chandler J.C."/>
            <person name="Franklin A.B."/>
            <person name="Celniker S.E."/>
        </authorList>
    </citation>
    <scope>NUCLEOTIDE SEQUENCE</scope>
    <source>
        <strain evidence="6">QA-1986 374</strain>
    </source>
</reference>
<evidence type="ECO:0000313" key="6">
    <source>
        <dbReference type="EMBL" id="UUI02974.1"/>
    </source>
</evidence>
<dbReference type="Gene3D" id="1.10.10.60">
    <property type="entry name" value="Homeodomain-like"/>
    <property type="match status" value="1"/>
</dbReference>
<keyword evidence="1" id="KW-0547">Nucleotide-binding</keyword>
<evidence type="ECO:0000259" key="5">
    <source>
        <dbReference type="PROSITE" id="PS50045"/>
    </source>
</evidence>
<evidence type="ECO:0000256" key="2">
    <source>
        <dbReference type="ARBA" id="ARBA00022840"/>
    </source>
</evidence>
<dbReference type="InterPro" id="IPR002078">
    <property type="entry name" value="Sigma_54_int"/>
</dbReference>
<keyword evidence="4" id="KW-0804">Transcription</keyword>
<dbReference type="InterPro" id="IPR009057">
    <property type="entry name" value="Homeodomain-like_sf"/>
</dbReference>
<evidence type="ECO:0000256" key="1">
    <source>
        <dbReference type="ARBA" id="ARBA00022741"/>
    </source>
</evidence>
<feature type="domain" description="Sigma-54 factor interaction" evidence="5">
    <location>
        <begin position="308"/>
        <end position="513"/>
    </location>
</feature>